<evidence type="ECO:0000256" key="1">
    <source>
        <dbReference type="ARBA" id="ARBA00008434"/>
    </source>
</evidence>
<dbReference type="InterPro" id="IPR009068">
    <property type="entry name" value="uS15_NS1_RNA-bd_sf"/>
</dbReference>
<dbReference type="EMBL" id="BQXS01011736">
    <property type="protein sequence ID" value="GKT16189.1"/>
    <property type="molecule type" value="Genomic_DNA"/>
</dbReference>
<dbReference type="InterPro" id="IPR023029">
    <property type="entry name" value="Ribosomal_uS15_arc_euk"/>
</dbReference>
<evidence type="ECO:0000313" key="7">
    <source>
        <dbReference type="Proteomes" id="UP001057375"/>
    </source>
</evidence>
<dbReference type="NCBIfam" id="NF006331">
    <property type="entry name" value="PRK08561.1"/>
    <property type="match status" value="1"/>
</dbReference>
<evidence type="ECO:0000256" key="3">
    <source>
        <dbReference type="ARBA" id="ARBA00023274"/>
    </source>
</evidence>
<feature type="domain" description="Small ribosomal subunit protein uS15 N-terminal" evidence="5">
    <location>
        <begin position="1"/>
        <end position="53"/>
    </location>
</feature>
<dbReference type="SMART" id="SM01387">
    <property type="entry name" value="Ribosomal_S15"/>
    <property type="match status" value="1"/>
</dbReference>
<keyword evidence="7" id="KW-1185">Reference proteome</keyword>
<gene>
    <name evidence="6" type="ORF">ADUPG1_010869</name>
</gene>
<evidence type="ECO:0000313" key="6">
    <source>
        <dbReference type="EMBL" id="GKT16189.1"/>
    </source>
</evidence>
<organism evidence="6 7">
    <name type="scientific">Aduncisulcus paluster</name>
    <dbReference type="NCBI Taxonomy" id="2918883"/>
    <lineage>
        <taxon>Eukaryota</taxon>
        <taxon>Metamonada</taxon>
        <taxon>Carpediemonas-like organisms</taxon>
        <taxon>Aduncisulcus</taxon>
    </lineage>
</organism>
<keyword evidence="2 4" id="KW-0689">Ribosomal protein</keyword>
<dbReference type="PANTHER" id="PTHR11885:SF6">
    <property type="entry name" value="SMALL RIBOSOMAL SUBUNIT PROTEIN US15"/>
    <property type="match status" value="1"/>
</dbReference>
<dbReference type="Gene3D" id="4.10.860.130">
    <property type="match status" value="1"/>
</dbReference>
<name>A0ABQ5JXN8_9EUKA</name>
<dbReference type="Gene3D" id="1.10.287.10">
    <property type="entry name" value="S15/NS1, RNA-binding"/>
    <property type="match status" value="1"/>
</dbReference>
<sequence length="144" mass="16356">MKGISKSSIPYVRAVPSWQKKTPEEVTKVICELARKGVSPSRIGLILRDRYGVGQVRFLTGSKIIRILKANGLAPKYPEDLTCLIRKAVSIRKHLSVNTRDKDAKFRLILIESRIHRLARYYRRTRQVEATFGYKSATASTLIA</sequence>
<dbReference type="InterPro" id="IPR012606">
    <property type="entry name" value="Ribosomal_uS15_N"/>
</dbReference>
<dbReference type="PROSITE" id="PS00362">
    <property type="entry name" value="RIBOSOMAL_S15"/>
    <property type="match status" value="1"/>
</dbReference>
<protein>
    <submittedName>
        <fullName evidence="6">Multi-domain containing protein</fullName>
    </submittedName>
</protein>
<dbReference type="PANTHER" id="PTHR11885">
    <property type="entry name" value="RIBOSOMAL PROTEIN S15P/S13E"/>
    <property type="match status" value="1"/>
</dbReference>
<dbReference type="InterPro" id="IPR000589">
    <property type="entry name" value="Ribosomal_uS15"/>
</dbReference>
<dbReference type="Proteomes" id="UP001057375">
    <property type="component" value="Unassembled WGS sequence"/>
</dbReference>
<evidence type="ECO:0000256" key="2">
    <source>
        <dbReference type="ARBA" id="ARBA00022980"/>
    </source>
</evidence>
<dbReference type="Pfam" id="PF08069">
    <property type="entry name" value="Ribosomal_S13_N"/>
    <property type="match status" value="1"/>
</dbReference>
<dbReference type="SUPFAM" id="SSF47060">
    <property type="entry name" value="S15/NS1 RNA-binding domain"/>
    <property type="match status" value="1"/>
</dbReference>
<dbReference type="Pfam" id="PF00312">
    <property type="entry name" value="Ribosomal_S15"/>
    <property type="match status" value="1"/>
</dbReference>
<comment type="caution">
    <text evidence="6">The sequence shown here is derived from an EMBL/GenBank/DDBJ whole genome shotgun (WGS) entry which is preliminary data.</text>
</comment>
<dbReference type="CDD" id="cd00353">
    <property type="entry name" value="Ribosomal_S15p_S13e"/>
    <property type="match status" value="1"/>
</dbReference>
<accession>A0ABQ5JXN8</accession>
<proteinExistence type="inferred from homology"/>
<comment type="similarity">
    <text evidence="1 4">Belongs to the universal ribosomal protein uS15 family.</text>
</comment>
<reference evidence="6" key="1">
    <citation type="submission" date="2022-03" db="EMBL/GenBank/DDBJ databases">
        <title>Draft genome sequence of Aduncisulcus paluster, a free-living microaerophilic Fornicata.</title>
        <authorList>
            <person name="Yuyama I."/>
            <person name="Kume K."/>
            <person name="Tamura T."/>
            <person name="Inagaki Y."/>
            <person name="Hashimoto T."/>
        </authorList>
    </citation>
    <scope>NUCLEOTIDE SEQUENCE</scope>
    <source>
        <strain evidence="6">NY0171</strain>
    </source>
</reference>
<keyword evidence="3 4" id="KW-0687">Ribonucleoprotein</keyword>
<evidence type="ECO:0000259" key="5">
    <source>
        <dbReference type="SMART" id="SM01386"/>
    </source>
</evidence>
<dbReference type="SMART" id="SM01386">
    <property type="entry name" value="Ribosomal_S13_N"/>
    <property type="match status" value="1"/>
</dbReference>
<evidence type="ECO:0000256" key="4">
    <source>
        <dbReference type="RuleBase" id="RU003919"/>
    </source>
</evidence>